<proteinExistence type="predicted"/>
<comment type="caution">
    <text evidence="2">The sequence shown here is derived from an EMBL/GenBank/DDBJ whole genome shotgun (WGS) entry which is preliminary data.</text>
</comment>
<feature type="transmembrane region" description="Helical" evidence="1">
    <location>
        <begin position="75"/>
        <end position="96"/>
    </location>
</feature>
<evidence type="ECO:0000313" key="2">
    <source>
        <dbReference type="EMBL" id="KAK5610384.1"/>
    </source>
</evidence>
<protein>
    <submittedName>
        <fullName evidence="2">Uncharacterized protein</fullName>
    </submittedName>
</protein>
<sequence>MQSKRKEKREKEVVETISSFDYDVQCEIVGKQVGYVGCVSLRHGCRIISPTPASLPGFLTIRAERYLKRSSKRKGGGLAAASQSGGLLSGGLPGLLKDLGGLSLAWNWGVFLPGVGGGSVLPGGLGPWLGLHSGGYRSGRVEGSWCLMSHSLPPLPGGCRS</sequence>
<dbReference type="EMBL" id="JAHHUM010001579">
    <property type="protein sequence ID" value="KAK5610384.1"/>
    <property type="molecule type" value="Genomic_DNA"/>
</dbReference>
<keyword evidence="1" id="KW-1133">Transmembrane helix</keyword>
<feature type="transmembrane region" description="Helical" evidence="1">
    <location>
        <begin position="108"/>
        <end position="131"/>
    </location>
</feature>
<evidence type="ECO:0000313" key="3">
    <source>
        <dbReference type="Proteomes" id="UP001311232"/>
    </source>
</evidence>
<dbReference type="AlphaFoldDB" id="A0AAV9RNB5"/>
<keyword evidence="3" id="KW-1185">Reference proteome</keyword>
<dbReference type="Proteomes" id="UP001311232">
    <property type="component" value="Unassembled WGS sequence"/>
</dbReference>
<reference evidence="2 3" key="1">
    <citation type="submission" date="2021-06" db="EMBL/GenBank/DDBJ databases">
        <authorList>
            <person name="Palmer J.M."/>
        </authorList>
    </citation>
    <scope>NUCLEOTIDE SEQUENCE [LARGE SCALE GENOMIC DNA]</scope>
    <source>
        <strain evidence="2 3">MEX-2019</strain>
        <tissue evidence="2">Muscle</tissue>
    </source>
</reference>
<organism evidence="2 3">
    <name type="scientific">Crenichthys baileyi</name>
    <name type="common">White River springfish</name>
    <dbReference type="NCBI Taxonomy" id="28760"/>
    <lineage>
        <taxon>Eukaryota</taxon>
        <taxon>Metazoa</taxon>
        <taxon>Chordata</taxon>
        <taxon>Craniata</taxon>
        <taxon>Vertebrata</taxon>
        <taxon>Euteleostomi</taxon>
        <taxon>Actinopterygii</taxon>
        <taxon>Neopterygii</taxon>
        <taxon>Teleostei</taxon>
        <taxon>Neoteleostei</taxon>
        <taxon>Acanthomorphata</taxon>
        <taxon>Ovalentaria</taxon>
        <taxon>Atherinomorphae</taxon>
        <taxon>Cyprinodontiformes</taxon>
        <taxon>Goodeidae</taxon>
        <taxon>Crenichthys</taxon>
    </lineage>
</organism>
<keyword evidence="1" id="KW-0472">Membrane</keyword>
<name>A0AAV9RNB5_9TELE</name>
<keyword evidence="1" id="KW-0812">Transmembrane</keyword>
<evidence type="ECO:0000256" key="1">
    <source>
        <dbReference type="SAM" id="Phobius"/>
    </source>
</evidence>
<accession>A0AAV9RNB5</accession>
<gene>
    <name evidence="2" type="ORF">CRENBAI_005617</name>
</gene>